<comment type="caution">
    <text evidence="1">The sequence shown here is derived from an EMBL/GenBank/DDBJ whole genome shotgun (WGS) entry which is preliminary data.</text>
</comment>
<keyword evidence="2" id="KW-1185">Reference proteome</keyword>
<dbReference type="SUPFAM" id="SSF54427">
    <property type="entry name" value="NTF2-like"/>
    <property type="match status" value="1"/>
</dbReference>
<sequence length="126" mass="14201">MTRDEVLAAYERYLKCFISNDIAGIDALVQYPLTYIGPGDVRQCDSFPVDPGELIRMTGWHTTLNMRYEVVAVSADKAHVVLHHGDRVREDGTLIETVSGFYAFKKTGEGWKMYALSDVVVPERLC</sequence>
<evidence type="ECO:0000313" key="2">
    <source>
        <dbReference type="Proteomes" id="UP000612899"/>
    </source>
</evidence>
<dbReference type="EMBL" id="BONY01000027">
    <property type="protein sequence ID" value="GIH06511.1"/>
    <property type="molecule type" value="Genomic_DNA"/>
</dbReference>
<proteinExistence type="predicted"/>
<name>A0A8J3Q9Q3_9ACTN</name>
<organism evidence="1 2">
    <name type="scientific">Rhizocola hellebori</name>
    <dbReference type="NCBI Taxonomy" id="1392758"/>
    <lineage>
        <taxon>Bacteria</taxon>
        <taxon>Bacillati</taxon>
        <taxon>Actinomycetota</taxon>
        <taxon>Actinomycetes</taxon>
        <taxon>Micromonosporales</taxon>
        <taxon>Micromonosporaceae</taxon>
        <taxon>Rhizocola</taxon>
    </lineage>
</organism>
<accession>A0A8J3Q9Q3</accession>
<evidence type="ECO:0008006" key="3">
    <source>
        <dbReference type="Google" id="ProtNLM"/>
    </source>
</evidence>
<dbReference type="RefSeq" id="WP_203910320.1">
    <property type="nucleotide sequence ID" value="NZ_BONY01000027.1"/>
</dbReference>
<dbReference type="AlphaFoldDB" id="A0A8J3Q9Q3"/>
<gene>
    <name evidence="1" type="ORF">Rhe02_45780</name>
</gene>
<reference evidence="1" key="1">
    <citation type="submission" date="2021-01" db="EMBL/GenBank/DDBJ databases">
        <title>Whole genome shotgun sequence of Rhizocola hellebori NBRC 109834.</title>
        <authorList>
            <person name="Komaki H."/>
            <person name="Tamura T."/>
        </authorList>
    </citation>
    <scope>NUCLEOTIDE SEQUENCE</scope>
    <source>
        <strain evidence="1">NBRC 109834</strain>
    </source>
</reference>
<protein>
    <recommendedName>
        <fullName evidence="3">DUF4440 domain-containing protein</fullName>
    </recommendedName>
</protein>
<dbReference type="InterPro" id="IPR032710">
    <property type="entry name" value="NTF2-like_dom_sf"/>
</dbReference>
<dbReference type="Proteomes" id="UP000612899">
    <property type="component" value="Unassembled WGS sequence"/>
</dbReference>
<evidence type="ECO:0000313" key="1">
    <source>
        <dbReference type="EMBL" id="GIH06511.1"/>
    </source>
</evidence>